<evidence type="ECO:0000313" key="4">
    <source>
        <dbReference type="Proteomes" id="UP000017836"/>
    </source>
</evidence>
<protein>
    <recommendedName>
        <fullName evidence="5">Pentatricopeptide repeat-containing protein</fullName>
    </recommendedName>
</protein>
<dbReference type="AlphaFoldDB" id="W1PGI2"/>
<evidence type="ECO:0008006" key="5">
    <source>
        <dbReference type="Google" id="ProtNLM"/>
    </source>
</evidence>
<dbReference type="Gramene" id="ERN07088">
    <property type="protein sequence ID" value="ERN07088"/>
    <property type="gene ID" value="AMTR_s00019p00080380"/>
</dbReference>
<dbReference type="EMBL" id="KI393807">
    <property type="protein sequence ID" value="ERN07088.1"/>
    <property type="molecule type" value="Genomic_DNA"/>
</dbReference>
<dbReference type="PROSITE" id="PS51375">
    <property type="entry name" value="PPR"/>
    <property type="match status" value="1"/>
</dbReference>
<gene>
    <name evidence="3" type="ORF">AMTR_s00019p00080380</name>
</gene>
<dbReference type="Pfam" id="PF01535">
    <property type="entry name" value="PPR"/>
    <property type="match status" value="3"/>
</dbReference>
<evidence type="ECO:0000313" key="3">
    <source>
        <dbReference type="EMBL" id="ERN07088.1"/>
    </source>
</evidence>
<proteinExistence type="predicted"/>
<sequence length="210" mass="22953">MLTNGTPLDHYTLPFVITACSFLSSLPHGLQLHGCAMKLGLFSDLYVQTTLLNMYASCSTMDCACQLFDRMEQRDLVSYNAMIAQLARAGLPKMALEIFREMVSNRLVNPDGATMVGVLLACAQVGSVKLGMWVHGYLAKIGGFDSNVVLSNALVDMYAKCGDAISARKVFDKMNTRDGVSWNTMISGTIQSFLFMLPSEDSTSFTETVI</sequence>
<dbReference type="InterPro" id="IPR011990">
    <property type="entry name" value="TPR-like_helical_dom_sf"/>
</dbReference>
<keyword evidence="4" id="KW-1185">Reference proteome</keyword>
<organism evidence="3 4">
    <name type="scientific">Amborella trichopoda</name>
    <dbReference type="NCBI Taxonomy" id="13333"/>
    <lineage>
        <taxon>Eukaryota</taxon>
        <taxon>Viridiplantae</taxon>
        <taxon>Streptophyta</taxon>
        <taxon>Embryophyta</taxon>
        <taxon>Tracheophyta</taxon>
        <taxon>Spermatophyta</taxon>
        <taxon>Magnoliopsida</taxon>
        <taxon>Amborellales</taxon>
        <taxon>Amborellaceae</taxon>
        <taxon>Amborella</taxon>
    </lineage>
</organism>
<dbReference type="InterPro" id="IPR046960">
    <property type="entry name" value="PPR_At4g14850-like_plant"/>
</dbReference>
<accession>W1PGI2</accession>
<reference evidence="4" key="1">
    <citation type="journal article" date="2013" name="Science">
        <title>The Amborella genome and the evolution of flowering plants.</title>
        <authorList>
            <consortium name="Amborella Genome Project"/>
        </authorList>
    </citation>
    <scope>NUCLEOTIDE SEQUENCE [LARGE SCALE GENOMIC DNA]</scope>
</reference>
<dbReference type="FunFam" id="1.25.40.10:FF:000427">
    <property type="entry name" value="Pentatricopeptide repeat-containing protein chloroplastic"/>
    <property type="match status" value="1"/>
</dbReference>
<dbReference type="eggNOG" id="KOG4197">
    <property type="taxonomic scope" value="Eukaryota"/>
</dbReference>
<dbReference type="PANTHER" id="PTHR24015:SF1063">
    <property type="entry name" value="OS12G0156900 PROTEIN"/>
    <property type="match status" value="1"/>
</dbReference>
<feature type="repeat" description="PPR" evidence="2">
    <location>
        <begin position="75"/>
        <end position="109"/>
    </location>
</feature>
<evidence type="ECO:0000256" key="2">
    <source>
        <dbReference type="PROSITE-ProRule" id="PRU00708"/>
    </source>
</evidence>
<dbReference type="GO" id="GO:0003723">
    <property type="term" value="F:RNA binding"/>
    <property type="evidence" value="ECO:0007669"/>
    <property type="project" value="InterPro"/>
</dbReference>
<dbReference type="Gene3D" id="1.25.40.10">
    <property type="entry name" value="Tetratricopeptide repeat domain"/>
    <property type="match status" value="2"/>
</dbReference>
<dbReference type="GO" id="GO:0009451">
    <property type="term" value="P:RNA modification"/>
    <property type="evidence" value="ECO:0007669"/>
    <property type="project" value="InterPro"/>
</dbReference>
<dbReference type="InterPro" id="IPR002885">
    <property type="entry name" value="PPR_rpt"/>
</dbReference>
<keyword evidence="1" id="KW-0677">Repeat</keyword>
<dbReference type="HOGENOM" id="CLU_002706_21_0_1"/>
<evidence type="ECO:0000256" key="1">
    <source>
        <dbReference type="ARBA" id="ARBA00022737"/>
    </source>
</evidence>
<dbReference type="PANTHER" id="PTHR24015">
    <property type="entry name" value="OS07G0578800 PROTEIN-RELATED"/>
    <property type="match status" value="1"/>
</dbReference>
<dbReference type="Proteomes" id="UP000017836">
    <property type="component" value="Unassembled WGS sequence"/>
</dbReference>
<dbReference type="NCBIfam" id="TIGR00756">
    <property type="entry name" value="PPR"/>
    <property type="match status" value="1"/>
</dbReference>
<name>W1PGI2_AMBTC</name>
<dbReference type="OMA" id="WEEMEDR"/>